<dbReference type="RefSeq" id="WP_190351028.1">
    <property type="nucleotide sequence ID" value="NZ_JACJPY010000030.1"/>
</dbReference>
<comment type="subcellular location">
    <subcellularLocation>
        <location evidence="6">Cytoplasm</location>
    </subcellularLocation>
    <text evidence="6">May associate with membranes.</text>
</comment>
<dbReference type="InterPro" id="IPR030394">
    <property type="entry name" value="G_HFLX_dom"/>
</dbReference>
<keyword evidence="5 6" id="KW-0342">GTP-binding</keyword>
<dbReference type="GO" id="GO:0046872">
    <property type="term" value="F:metal ion binding"/>
    <property type="evidence" value="ECO:0007669"/>
    <property type="project" value="UniProtKB-KW"/>
</dbReference>
<evidence type="ECO:0000256" key="2">
    <source>
        <dbReference type="ARBA" id="ARBA00022723"/>
    </source>
</evidence>
<accession>A0A926Z6G5</accession>
<gene>
    <name evidence="6 9" type="primary">hflX</name>
    <name evidence="9" type="ORF">H6F44_10960</name>
</gene>
<dbReference type="GO" id="GO:0043022">
    <property type="term" value="F:ribosome binding"/>
    <property type="evidence" value="ECO:0007669"/>
    <property type="project" value="TreeGrafter"/>
</dbReference>
<dbReference type="Proteomes" id="UP000631421">
    <property type="component" value="Unassembled WGS sequence"/>
</dbReference>
<dbReference type="FunFam" id="3.40.50.11060:FF:000001">
    <property type="entry name" value="GTPase HflX"/>
    <property type="match status" value="1"/>
</dbReference>
<dbReference type="Pfam" id="PF16360">
    <property type="entry name" value="GTP-bdg_M"/>
    <property type="match status" value="1"/>
</dbReference>
<dbReference type="AlphaFoldDB" id="A0A926Z6G5"/>
<organism evidence="9 10">
    <name type="scientific">Pseudanabaena cinerea FACHB-1277</name>
    <dbReference type="NCBI Taxonomy" id="2949581"/>
    <lineage>
        <taxon>Bacteria</taxon>
        <taxon>Bacillati</taxon>
        <taxon>Cyanobacteriota</taxon>
        <taxon>Cyanophyceae</taxon>
        <taxon>Pseudanabaenales</taxon>
        <taxon>Pseudanabaenaceae</taxon>
        <taxon>Pseudanabaena</taxon>
        <taxon>Pseudanabaena cinerea</taxon>
    </lineage>
</organism>
<dbReference type="InterPro" id="IPR027417">
    <property type="entry name" value="P-loop_NTPase"/>
</dbReference>
<feature type="domain" description="Hflx-type G" evidence="8">
    <location>
        <begin position="392"/>
        <end position="562"/>
    </location>
</feature>
<reference evidence="9" key="1">
    <citation type="journal article" date="2015" name="ISME J.">
        <title>Draft Genome Sequence of Streptomyces incarnatus NRRL8089, which Produces the Nucleoside Antibiotic Sinefungin.</title>
        <authorList>
            <person name="Oshima K."/>
            <person name="Hattori M."/>
            <person name="Shimizu H."/>
            <person name="Fukuda K."/>
            <person name="Nemoto M."/>
            <person name="Inagaki K."/>
            <person name="Tamura T."/>
        </authorList>
    </citation>
    <scope>NUCLEOTIDE SEQUENCE</scope>
    <source>
        <strain evidence="9">FACHB-1277</strain>
    </source>
</reference>
<dbReference type="Pfam" id="PF01926">
    <property type="entry name" value="MMR_HSR1"/>
    <property type="match status" value="1"/>
</dbReference>
<evidence type="ECO:0000256" key="4">
    <source>
        <dbReference type="ARBA" id="ARBA00022842"/>
    </source>
</evidence>
<dbReference type="InterPro" id="IPR032305">
    <property type="entry name" value="GTP-bd_M"/>
</dbReference>
<dbReference type="NCBIfam" id="TIGR03156">
    <property type="entry name" value="GTP_HflX"/>
    <property type="match status" value="1"/>
</dbReference>
<evidence type="ECO:0000256" key="6">
    <source>
        <dbReference type="HAMAP-Rule" id="MF_00900"/>
    </source>
</evidence>
<comment type="caution">
    <text evidence="9">The sequence shown here is derived from an EMBL/GenBank/DDBJ whole genome shotgun (WGS) entry which is preliminary data.</text>
</comment>
<dbReference type="HAMAP" id="MF_00900">
    <property type="entry name" value="GTPase_HflX"/>
    <property type="match status" value="1"/>
</dbReference>
<dbReference type="PANTHER" id="PTHR10229:SF0">
    <property type="entry name" value="GTP-BINDING PROTEIN 6-RELATED"/>
    <property type="match status" value="1"/>
</dbReference>
<dbReference type="GO" id="GO:0003924">
    <property type="term" value="F:GTPase activity"/>
    <property type="evidence" value="ECO:0007669"/>
    <property type="project" value="UniProtKB-UniRule"/>
</dbReference>
<dbReference type="PROSITE" id="PS51705">
    <property type="entry name" value="G_HFLX"/>
    <property type="match status" value="1"/>
</dbReference>
<protein>
    <recommendedName>
        <fullName evidence="6">GTPase HflX</fullName>
    </recommendedName>
    <alternativeName>
        <fullName evidence="6">GTP-binding protein HflX</fullName>
    </alternativeName>
</protein>
<reference evidence="9" key="2">
    <citation type="submission" date="2020-08" db="EMBL/GenBank/DDBJ databases">
        <authorList>
            <person name="Chen M."/>
            <person name="Teng W."/>
            <person name="Zhao L."/>
            <person name="Hu C."/>
            <person name="Zhou Y."/>
            <person name="Han B."/>
            <person name="Song L."/>
            <person name="Shu W."/>
        </authorList>
    </citation>
    <scope>NUCLEOTIDE SEQUENCE</scope>
    <source>
        <strain evidence="9">FACHB-1277</strain>
    </source>
</reference>
<keyword evidence="3 6" id="KW-0547">Nucleotide-binding</keyword>
<sequence length="562" mass="62566">MDTIYGKTQGLKAHQTKQLERLYRSRLPQDRLTTPELAQRVAAISAELKEPLCIYINRRGQVIRVAIGTPNQTKIPPLELPRYGSDRLSGIRCIYASPGIEPPSDTDLTALLMQRLDALVTLLVNLKGYAERGYVAHLLPSRDSELPENQQPWQVSKPLSLEAIANQDFLELVEGLEEEFERNFAGRATDDDLDRVVLVGLMQQKEKQSKRDQADAMPFALLELGQLVESAGGKVLDAIWQNRERPHPQTVLGEGKVLEVAIAAQTKGANLVVFDRELTASQSRNLERMIGLRVSDRTEVILDIFAQRAQSSEGKLQVELAQLEYRLPRLAGHGQALSRLGGGIGTRGPGETKLETDRRVIQKRITFLQQQVNRLQEQRSRIRQKRVDREVPTVAIVGYTNAGKSTLLNALTKSDVYAANKLFATLDPTTRRLTITDENEQLHTVLLTDTVGFIHELPHSLVDAFRATLEEVSEADVLVHLVDAAHAGWEDQLKAVDAILKDMPIAVGPILLVFNKIDAVPDPQALLDKYPEAIAISALKRQGFDKLSKSLLKLIEYAIGEL</sequence>
<dbReference type="PRINTS" id="PR00326">
    <property type="entry name" value="GTP1OBG"/>
</dbReference>
<comment type="function">
    <text evidence="6">GTPase that associates with the 50S ribosomal subunit and may have a role during protein synthesis or ribosome biogenesis.</text>
</comment>
<proteinExistence type="inferred from homology"/>
<dbReference type="GO" id="GO:0005737">
    <property type="term" value="C:cytoplasm"/>
    <property type="evidence" value="ECO:0007669"/>
    <property type="project" value="UniProtKB-SubCell"/>
</dbReference>
<name>A0A926Z6G5_9CYAN</name>
<evidence type="ECO:0000313" key="10">
    <source>
        <dbReference type="Proteomes" id="UP000631421"/>
    </source>
</evidence>
<dbReference type="PANTHER" id="PTHR10229">
    <property type="entry name" value="GTP-BINDING PROTEIN HFLX"/>
    <property type="match status" value="1"/>
</dbReference>
<dbReference type="GO" id="GO:0005525">
    <property type="term" value="F:GTP binding"/>
    <property type="evidence" value="ECO:0007669"/>
    <property type="project" value="UniProtKB-UniRule"/>
</dbReference>
<keyword evidence="2" id="KW-0479">Metal-binding</keyword>
<keyword evidence="4" id="KW-0460">Magnesium</keyword>
<comment type="similarity">
    <text evidence="6">Belongs to the TRAFAC class OBG-HflX-like GTPase superfamily. HflX GTPase family.</text>
</comment>
<dbReference type="Gene3D" id="6.10.250.2860">
    <property type="match status" value="1"/>
</dbReference>
<comment type="subunit">
    <text evidence="6">Monomer. Associates with the 50S ribosomal subunit.</text>
</comment>
<dbReference type="InterPro" id="IPR006073">
    <property type="entry name" value="GTP-bd"/>
</dbReference>
<evidence type="ECO:0000256" key="3">
    <source>
        <dbReference type="ARBA" id="ARBA00022741"/>
    </source>
</evidence>
<keyword evidence="7" id="KW-0175">Coiled coil</keyword>
<feature type="coiled-coil region" evidence="7">
    <location>
        <begin position="358"/>
        <end position="388"/>
    </location>
</feature>
<evidence type="ECO:0000313" key="9">
    <source>
        <dbReference type="EMBL" id="MBD2150635.1"/>
    </source>
</evidence>
<dbReference type="Pfam" id="PF13167">
    <property type="entry name" value="GTP-bdg_N"/>
    <property type="match status" value="1"/>
</dbReference>
<dbReference type="Gene3D" id="3.40.50.300">
    <property type="entry name" value="P-loop containing nucleotide triphosphate hydrolases"/>
    <property type="match status" value="1"/>
</dbReference>
<dbReference type="Gene3D" id="3.40.50.11060">
    <property type="entry name" value="GTPase HflX, N-terminal domain"/>
    <property type="match status" value="1"/>
</dbReference>
<evidence type="ECO:0000259" key="8">
    <source>
        <dbReference type="PROSITE" id="PS51705"/>
    </source>
</evidence>
<keyword evidence="1 6" id="KW-0963">Cytoplasm</keyword>
<dbReference type="InterPro" id="IPR042108">
    <property type="entry name" value="GTPase_HflX_N_sf"/>
</dbReference>
<evidence type="ECO:0000256" key="5">
    <source>
        <dbReference type="ARBA" id="ARBA00023134"/>
    </source>
</evidence>
<evidence type="ECO:0000256" key="7">
    <source>
        <dbReference type="SAM" id="Coils"/>
    </source>
</evidence>
<dbReference type="EMBL" id="JACJPY010000030">
    <property type="protein sequence ID" value="MBD2150635.1"/>
    <property type="molecule type" value="Genomic_DNA"/>
</dbReference>
<dbReference type="InterPro" id="IPR016496">
    <property type="entry name" value="GTPase_HflX"/>
</dbReference>
<dbReference type="InterPro" id="IPR025121">
    <property type="entry name" value="GTPase_HflX_N"/>
</dbReference>
<dbReference type="CDD" id="cd01878">
    <property type="entry name" value="HflX"/>
    <property type="match status" value="1"/>
</dbReference>
<keyword evidence="10" id="KW-1185">Reference proteome</keyword>
<dbReference type="SUPFAM" id="SSF52540">
    <property type="entry name" value="P-loop containing nucleoside triphosphate hydrolases"/>
    <property type="match status" value="1"/>
</dbReference>
<evidence type="ECO:0000256" key="1">
    <source>
        <dbReference type="ARBA" id="ARBA00022490"/>
    </source>
</evidence>